<dbReference type="SMART" id="SM00421">
    <property type="entry name" value="HTH_LUXR"/>
    <property type="match status" value="1"/>
</dbReference>
<dbReference type="InterPro" id="IPR016032">
    <property type="entry name" value="Sig_transdc_resp-reg_C-effctor"/>
</dbReference>
<organism evidence="5 6">
    <name type="scientific">Leifsonia virtsii</name>
    <dbReference type="NCBI Taxonomy" id="3035915"/>
    <lineage>
        <taxon>Bacteria</taxon>
        <taxon>Bacillati</taxon>
        <taxon>Actinomycetota</taxon>
        <taxon>Actinomycetes</taxon>
        <taxon>Micrococcales</taxon>
        <taxon>Microbacteriaceae</taxon>
        <taxon>Leifsonia</taxon>
    </lineage>
</organism>
<evidence type="ECO:0000313" key="5">
    <source>
        <dbReference type="EMBL" id="MDN4596727.1"/>
    </source>
</evidence>
<dbReference type="PRINTS" id="PR00038">
    <property type="entry name" value="HTHLUXR"/>
</dbReference>
<evidence type="ECO:0000256" key="3">
    <source>
        <dbReference type="ARBA" id="ARBA00023163"/>
    </source>
</evidence>
<dbReference type="SUPFAM" id="SSF46894">
    <property type="entry name" value="C-terminal effector domain of the bipartite response regulators"/>
    <property type="match status" value="1"/>
</dbReference>
<dbReference type="PANTHER" id="PTHR44688:SF16">
    <property type="entry name" value="DNA-BINDING TRANSCRIPTIONAL ACTIVATOR DEVR_DOSR"/>
    <property type="match status" value="1"/>
</dbReference>
<keyword evidence="6" id="KW-1185">Reference proteome</keyword>
<comment type="caution">
    <text evidence="5">The sequence shown here is derived from an EMBL/GenBank/DDBJ whole genome shotgun (WGS) entry which is preliminary data.</text>
</comment>
<dbReference type="PANTHER" id="PTHR44688">
    <property type="entry name" value="DNA-BINDING TRANSCRIPTIONAL ACTIVATOR DEVR_DOSR"/>
    <property type="match status" value="1"/>
</dbReference>
<keyword evidence="2" id="KW-0238">DNA-binding</keyword>
<accession>A0ABT8IV87</accession>
<evidence type="ECO:0000259" key="4">
    <source>
        <dbReference type="PROSITE" id="PS50043"/>
    </source>
</evidence>
<name>A0ABT8IV87_9MICO</name>
<reference evidence="5" key="1">
    <citation type="submission" date="2023-03" db="EMBL/GenBank/DDBJ databases">
        <title>MT1 and MT2 Draft Genomes of Novel Species.</title>
        <authorList>
            <person name="Venkateswaran K."/>
        </authorList>
    </citation>
    <scope>NUCLEOTIDE SEQUENCE</scope>
    <source>
        <strain evidence="5">F6_8S_P_1A</strain>
    </source>
</reference>
<dbReference type="InterPro" id="IPR036388">
    <property type="entry name" value="WH-like_DNA-bd_sf"/>
</dbReference>
<dbReference type="EMBL" id="JAROCB010000002">
    <property type="protein sequence ID" value="MDN4596727.1"/>
    <property type="molecule type" value="Genomic_DNA"/>
</dbReference>
<keyword evidence="1" id="KW-0805">Transcription regulation</keyword>
<dbReference type="PROSITE" id="PS50043">
    <property type="entry name" value="HTH_LUXR_2"/>
    <property type="match status" value="1"/>
</dbReference>
<evidence type="ECO:0000313" key="6">
    <source>
        <dbReference type="Proteomes" id="UP001174210"/>
    </source>
</evidence>
<feature type="domain" description="HTH luxR-type" evidence="4">
    <location>
        <begin position="425"/>
        <end position="490"/>
    </location>
</feature>
<dbReference type="CDD" id="cd06170">
    <property type="entry name" value="LuxR_C_like"/>
    <property type="match status" value="1"/>
</dbReference>
<keyword evidence="3" id="KW-0804">Transcription</keyword>
<dbReference type="Pfam" id="PF00196">
    <property type="entry name" value="GerE"/>
    <property type="match status" value="1"/>
</dbReference>
<dbReference type="Proteomes" id="UP001174210">
    <property type="component" value="Unassembled WGS sequence"/>
</dbReference>
<protein>
    <submittedName>
        <fullName evidence="5">LuxR C-terminal-related transcriptional regulator</fullName>
    </submittedName>
</protein>
<sequence length="491" mass="52870">MAAAVTAAAKKEGWRPAAALIEKNWDAFANEAPQHLLAALKALPGEAFVETPGLLVAASYLQQVTVNGEPSRFFHDARLEPQLRDDDSGDLNTLILLTGQAASARTAGRLDEARSAAEQARDMLLAMPAAQRAPMVGSLPHLRFQWARTLDVTDAPGALPEYEASYELARLTGQSVIARRAAGHIAWHHAERGRLQRAELWLARANGEPATNSRYDAIVFLTSALLRYDRGEKDASQHLGRALGLPLGEHRAAATWLAAMLAHTQHAASSVHSELEAELERHPEVHDLRGANGRYIKAARARLARLRPRLRVDLPLPDPPGALDLLLAGVQAYRGGRPSEAIARSEAATGLTAAPRVEAPAHLIAAASHLLLGHTGLAVDSFRLANAIIGRERLFSAYGFIPPDAASALADLAGETLHGTDNAPSDPKLPTLTKREREVLDLLATGLPMGRLAAQLYISPNTLKATVRALYRKLGVTSRQQAVDAARRRPR</sequence>
<dbReference type="Gene3D" id="1.10.10.10">
    <property type="entry name" value="Winged helix-like DNA-binding domain superfamily/Winged helix DNA-binding domain"/>
    <property type="match status" value="1"/>
</dbReference>
<dbReference type="RefSeq" id="WP_301217066.1">
    <property type="nucleotide sequence ID" value="NZ_JAROCB010000002.1"/>
</dbReference>
<dbReference type="InterPro" id="IPR000792">
    <property type="entry name" value="Tscrpt_reg_LuxR_C"/>
</dbReference>
<evidence type="ECO:0000256" key="1">
    <source>
        <dbReference type="ARBA" id="ARBA00023015"/>
    </source>
</evidence>
<proteinExistence type="predicted"/>
<evidence type="ECO:0000256" key="2">
    <source>
        <dbReference type="ARBA" id="ARBA00023125"/>
    </source>
</evidence>
<gene>
    <name evidence="5" type="ORF">P5G59_06230</name>
</gene>